<dbReference type="InterPro" id="IPR018496">
    <property type="entry name" value="PsdUridine_synth_RsuA/RluB_CS"/>
</dbReference>
<dbReference type="Gene3D" id="3.30.70.1560">
    <property type="entry name" value="Alpha-L RNA-binding motif"/>
    <property type="match status" value="1"/>
</dbReference>
<feature type="domain" description="RNA-binding S4" evidence="7">
    <location>
        <begin position="1"/>
        <end position="60"/>
    </location>
</feature>
<keyword evidence="9" id="KW-1185">Reference proteome</keyword>
<feature type="compositionally biased region" description="Low complexity" evidence="6">
    <location>
        <begin position="293"/>
        <end position="330"/>
    </location>
</feature>
<dbReference type="PROSITE" id="PS01149">
    <property type="entry name" value="PSI_RSU"/>
    <property type="match status" value="1"/>
</dbReference>
<evidence type="ECO:0000256" key="2">
    <source>
        <dbReference type="ARBA" id="ARBA00022884"/>
    </source>
</evidence>
<name>A0A554XKV8_9BURK</name>
<dbReference type="InterPro" id="IPR020103">
    <property type="entry name" value="PsdUridine_synth_cat_dom_sf"/>
</dbReference>
<evidence type="ECO:0000313" key="9">
    <source>
        <dbReference type="Proteomes" id="UP000318294"/>
    </source>
</evidence>
<accession>A0A554XKV8</accession>
<dbReference type="InterPro" id="IPR050343">
    <property type="entry name" value="RsuA_PseudoU_synthase"/>
</dbReference>
<dbReference type="CDD" id="cd02556">
    <property type="entry name" value="PseudoU_synth_RluB"/>
    <property type="match status" value="1"/>
</dbReference>
<dbReference type="InterPro" id="IPR020094">
    <property type="entry name" value="TruA/RsuA/RluB/E/F_N"/>
</dbReference>
<dbReference type="GO" id="GO:0003723">
    <property type="term" value="F:RNA binding"/>
    <property type="evidence" value="ECO:0007669"/>
    <property type="project" value="UniProtKB-KW"/>
</dbReference>
<dbReference type="PROSITE" id="PS50889">
    <property type="entry name" value="S4"/>
    <property type="match status" value="1"/>
</dbReference>
<organism evidence="8 9">
    <name type="scientific">Tepidimonas charontis</name>
    <dbReference type="NCBI Taxonomy" id="2267262"/>
    <lineage>
        <taxon>Bacteria</taxon>
        <taxon>Pseudomonadati</taxon>
        <taxon>Pseudomonadota</taxon>
        <taxon>Betaproteobacteria</taxon>
        <taxon>Burkholderiales</taxon>
        <taxon>Tepidimonas</taxon>
    </lineage>
</organism>
<reference evidence="8 9" key="1">
    <citation type="submission" date="2019-07" db="EMBL/GenBank/DDBJ databases">
        <title>Tepidimonas charontis SPSP-6 draft genome.</title>
        <authorList>
            <person name="Da Costa M.S."/>
            <person name="Froufe H.J.C."/>
            <person name="Egas C."/>
            <person name="Albuquerque L."/>
        </authorList>
    </citation>
    <scope>NUCLEOTIDE SEQUENCE [LARGE SCALE GENOMIC DNA]</scope>
    <source>
        <strain evidence="8 9">SPSP-6</strain>
    </source>
</reference>
<dbReference type="Pfam" id="PF00849">
    <property type="entry name" value="PseudoU_synth_2"/>
    <property type="match status" value="1"/>
</dbReference>
<dbReference type="RefSeq" id="WP_408033516.1">
    <property type="nucleotide sequence ID" value="NZ_VJON01000001.1"/>
</dbReference>
<dbReference type="SMART" id="SM00363">
    <property type="entry name" value="S4"/>
    <property type="match status" value="1"/>
</dbReference>
<dbReference type="GO" id="GO:0120159">
    <property type="term" value="F:rRNA pseudouridine synthase activity"/>
    <property type="evidence" value="ECO:0007669"/>
    <property type="project" value="UniProtKB-ARBA"/>
</dbReference>
<dbReference type="EMBL" id="VJON01000001">
    <property type="protein sequence ID" value="TSE36462.1"/>
    <property type="molecule type" value="Genomic_DNA"/>
</dbReference>
<dbReference type="InterPro" id="IPR006145">
    <property type="entry name" value="PsdUridine_synth_RsuA/RluA"/>
</dbReference>
<evidence type="ECO:0000259" key="7">
    <source>
        <dbReference type="SMART" id="SM00363"/>
    </source>
</evidence>
<dbReference type="AlphaFoldDB" id="A0A554XKV8"/>
<evidence type="ECO:0000313" key="8">
    <source>
        <dbReference type="EMBL" id="TSE36462.1"/>
    </source>
</evidence>
<dbReference type="InterPro" id="IPR042092">
    <property type="entry name" value="PsdUridine_s_RsuA/RluB/E/F_cat"/>
</dbReference>
<dbReference type="SUPFAM" id="SSF55174">
    <property type="entry name" value="Alpha-L RNA-binding motif"/>
    <property type="match status" value="1"/>
</dbReference>
<dbReference type="CDD" id="cd00165">
    <property type="entry name" value="S4"/>
    <property type="match status" value="1"/>
</dbReference>
<keyword evidence="2 4" id="KW-0694">RNA-binding</keyword>
<dbReference type="InterPro" id="IPR036986">
    <property type="entry name" value="S4_RNA-bd_sf"/>
</dbReference>
<evidence type="ECO:0000256" key="6">
    <source>
        <dbReference type="SAM" id="MobiDB-lite"/>
    </source>
</evidence>
<dbReference type="FunFam" id="3.30.70.1560:FF:000001">
    <property type="entry name" value="Pseudouridine synthase"/>
    <property type="match status" value="1"/>
</dbReference>
<dbReference type="GO" id="GO:0005829">
    <property type="term" value="C:cytosol"/>
    <property type="evidence" value="ECO:0007669"/>
    <property type="project" value="UniProtKB-ARBA"/>
</dbReference>
<dbReference type="SUPFAM" id="SSF55120">
    <property type="entry name" value="Pseudouridine synthase"/>
    <property type="match status" value="1"/>
</dbReference>
<feature type="compositionally biased region" description="Basic residues" evidence="6">
    <location>
        <begin position="345"/>
        <end position="355"/>
    </location>
</feature>
<dbReference type="Pfam" id="PF01479">
    <property type="entry name" value="S4"/>
    <property type="match status" value="1"/>
</dbReference>
<dbReference type="FunFam" id="3.10.290.10:FF:000003">
    <property type="entry name" value="Pseudouridine synthase"/>
    <property type="match status" value="1"/>
</dbReference>
<dbReference type="InterPro" id="IPR002942">
    <property type="entry name" value="S4_RNA-bd"/>
</dbReference>
<evidence type="ECO:0000256" key="1">
    <source>
        <dbReference type="ARBA" id="ARBA00008348"/>
    </source>
</evidence>
<dbReference type="InterPro" id="IPR000748">
    <property type="entry name" value="PsdUridine_synth_RsuA/RluB/E/F"/>
</dbReference>
<proteinExistence type="inferred from homology"/>
<dbReference type="PANTHER" id="PTHR47683">
    <property type="entry name" value="PSEUDOURIDINE SYNTHASE FAMILY PROTEIN-RELATED"/>
    <property type="match status" value="1"/>
</dbReference>
<gene>
    <name evidence="8" type="primary">rluB</name>
    <name evidence="8" type="ORF">Tchar_00086</name>
</gene>
<feature type="compositionally biased region" description="Pro residues" evidence="6">
    <location>
        <begin position="265"/>
        <end position="274"/>
    </location>
</feature>
<dbReference type="Proteomes" id="UP000318294">
    <property type="component" value="Unassembled WGS sequence"/>
</dbReference>
<protein>
    <recommendedName>
        <fullName evidence="5">Pseudouridine synthase</fullName>
        <ecNumber evidence="5">5.4.99.-</ecNumber>
    </recommendedName>
</protein>
<dbReference type="NCBIfam" id="TIGR00093">
    <property type="entry name" value="pseudouridine synthase"/>
    <property type="match status" value="1"/>
</dbReference>
<dbReference type="Gene3D" id="3.30.70.580">
    <property type="entry name" value="Pseudouridine synthase I, catalytic domain, N-terminal subdomain"/>
    <property type="match status" value="1"/>
</dbReference>
<dbReference type="NCBIfam" id="NF007976">
    <property type="entry name" value="PRK10700.1"/>
    <property type="match status" value="1"/>
</dbReference>
<comment type="similarity">
    <text evidence="1 5">Belongs to the pseudouridine synthase RsuA family.</text>
</comment>
<keyword evidence="3 5" id="KW-0413">Isomerase</keyword>
<sequence>MKLHKVLAQAGLGSRTDMEQAIAAGRVTVNGEVAHVGQRVAPGDVVRLDGKRVAWQATARRLPRVLAYHKPTGEVVTLDDPENRPTVFRNLPRLRSGKWMAVGRLDINTEGLLLFTDSGELANRLMHPRFGLEREYAVRVLGALSAPERQRLLDGVELEDGPARFSTLEEAGGDGANRWYRVTIAEGRNREVRRLFEAVGHAVSRLIRVRYGAVVLPRGLRRGAFIELPAADVKALLQASGLDSAAPPAPPPRRPRTPRGAGPRPSRPPAPRPARAPMEARPSERRSGGVLPGAGAAAGKAAGAGRPPRGAGARRAAAPSTPASARSARGGNAGSDRTRTGPARNARRSSGRRSG</sequence>
<evidence type="ECO:0000256" key="4">
    <source>
        <dbReference type="PROSITE-ProRule" id="PRU00182"/>
    </source>
</evidence>
<dbReference type="EC" id="5.4.99.-" evidence="5"/>
<dbReference type="GO" id="GO:0000455">
    <property type="term" value="P:enzyme-directed rRNA pseudouridine synthesis"/>
    <property type="evidence" value="ECO:0007669"/>
    <property type="project" value="UniProtKB-ARBA"/>
</dbReference>
<evidence type="ECO:0000256" key="3">
    <source>
        <dbReference type="ARBA" id="ARBA00023235"/>
    </source>
</evidence>
<evidence type="ECO:0000256" key="5">
    <source>
        <dbReference type="RuleBase" id="RU003887"/>
    </source>
</evidence>
<dbReference type="PANTHER" id="PTHR47683:SF3">
    <property type="entry name" value="RIBOSOMAL LARGE SUBUNIT PSEUDOURIDINE SYNTHASE B"/>
    <property type="match status" value="1"/>
</dbReference>
<dbReference type="Gene3D" id="3.10.290.10">
    <property type="entry name" value="RNA-binding S4 domain"/>
    <property type="match status" value="1"/>
</dbReference>
<comment type="caution">
    <text evidence="8">The sequence shown here is derived from an EMBL/GenBank/DDBJ whole genome shotgun (WGS) entry which is preliminary data.</text>
</comment>
<feature type="region of interest" description="Disordered" evidence="6">
    <location>
        <begin position="242"/>
        <end position="355"/>
    </location>
</feature>